<comment type="caution">
    <text evidence="7">The sequence shown here is derived from an EMBL/GenBank/DDBJ whole genome shotgun (WGS) entry which is preliminary data.</text>
</comment>
<dbReference type="AlphaFoldDB" id="A0A657PR20"/>
<dbReference type="PANTHER" id="PTHR10695:SF46">
    <property type="entry name" value="BIFUNCTIONAL COENZYME A SYNTHASE-RELATED"/>
    <property type="match status" value="1"/>
</dbReference>
<dbReference type="GO" id="GO:0005524">
    <property type="term" value="F:ATP binding"/>
    <property type="evidence" value="ECO:0007669"/>
    <property type="project" value="UniProtKB-UniRule"/>
</dbReference>
<dbReference type="SUPFAM" id="SSF52540">
    <property type="entry name" value="P-loop containing nucleoside triphosphate hydrolases"/>
    <property type="match status" value="1"/>
</dbReference>
<protein>
    <recommendedName>
        <fullName evidence="5 6">Dephospho-CoA kinase</fullName>
        <ecNumber evidence="5 6">2.7.1.24</ecNumber>
    </recommendedName>
    <alternativeName>
        <fullName evidence="5">Dephosphocoenzyme A kinase</fullName>
    </alternativeName>
</protein>
<feature type="binding site" evidence="5">
    <location>
        <begin position="11"/>
        <end position="16"/>
    </location>
    <ligand>
        <name>ATP</name>
        <dbReference type="ChEBI" id="CHEBI:30616"/>
    </ligand>
</feature>
<reference evidence="7 8" key="1">
    <citation type="submission" date="2018-01" db="EMBL/GenBank/DDBJ databases">
        <title>Novel co-symbiosis in the lucinid bivalve Phacoides pectinatus.</title>
        <authorList>
            <person name="Lim S.J."/>
            <person name="Davis B.G."/>
            <person name="Gill D.E."/>
            <person name="Engel A.S."/>
            <person name="Anderson L.C."/>
            <person name="Campbell B.J."/>
        </authorList>
    </citation>
    <scope>NUCLEOTIDE SEQUENCE [LARGE SCALE GENOMIC DNA]</scope>
    <source>
        <strain evidence="7">N3_P5</strain>
    </source>
</reference>
<comment type="catalytic activity">
    <reaction evidence="5">
        <text>3'-dephospho-CoA + ATP = ADP + CoA + H(+)</text>
        <dbReference type="Rhea" id="RHEA:18245"/>
        <dbReference type="ChEBI" id="CHEBI:15378"/>
        <dbReference type="ChEBI" id="CHEBI:30616"/>
        <dbReference type="ChEBI" id="CHEBI:57287"/>
        <dbReference type="ChEBI" id="CHEBI:57328"/>
        <dbReference type="ChEBI" id="CHEBI:456216"/>
        <dbReference type="EC" id="2.7.1.24"/>
    </reaction>
</comment>
<name>A0A657PR20_9GAMM</name>
<comment type="similarity">
    <text evidence="1 5">Belongs to the CoaE family.</text>
</comment>
<dbReference type="HAMAP" id="MF_00376">
    <property type="entry name" value="Dephospho_CoA_kinase"/>
    <property type="match status" value="1"/>
</dbReference>
<dbReference type="EMBL" id="PQCO01000267">
    <property type="protein sequence ID" value="PUD99178.1"/>
    <property type="molecule type" value="Genomic_DNA"/>
</dbReference>
<evidence type="ECO:0000256" key="2">
    <source>
        <dbReference type="ARBA" id="ARBA00022741"/>
    </source>
</evidence>
<evidence type="ECO:0000256" key="1">
    <source>
        <dbReference type="ARBA" id="ARBA00009018"/>
    </source>
</evidence>
<dbReference type="Gene3D" id="3.40.50.300">
    <property type="entry name" value="P-loop containing nucleotide triphosphate hydrolases"/>
    <property type="match status" value="1"/>
</dbReference>
<dbReference type="GO" id="GO:0015937">
    <property type="term" value="P:coenzyme A biosynthetic process"/>
    <property type="evidence" value="ECO:0007669"/>
    <property type="project" value="UniProtKB-UniRule"/>
</dbReference>
<evidence type="ECO:0000313" key="7">
    <source>
        <dbReference type="EMBL" id="PUD99178.1"/>
    </source>
</evidence>
<gene>
    <name evidence="5" type="primary">coaE</name>
    <name evidence="7" type="ORF">C3L24_11380</name>
</gene>
<dbReference type="Proteomes" id="UP000250928">
    <property type="component" value="Unassembled WGS sequence"/>
</dbReference>
<sequence length="214" mass="23988">MLVIGLTGGIASGKSTVTELFQTHGVPVIDADLVAHELTQPGQPALDAIHRHFGDAILQADGTLDRRALRHLVFDNPAEKQWIEQLLHPLIWRSVQHKLEQIESPYCILSIPLLVESAALDRVERILVVDCPEALQVQRVCARDGCTRQQAQAIIDSQASRKERLAVTDDLITNTSTQSHLEDEIARLHQKYLDLARQKKRPSLFTIAPKMYDN</sequence>
<keyword evidence="5" id="KW-0963">Cytoplasm</keyword>
<keyword evidence="5" id="KW-0808">Transferase</keyword>
<dbReference type="PANTHER" id="PTHR10695">
    <property type="entry name" value="DEPHOSPHO-COA KINASE-RELATED"/>
    <property type="match status" value="1"/>
</dbReference>
<evidence type="ECO:0000256" key="5">
    <source>
        <dbReference type="HAMAP-Rule" id="MF_00376"/>
    </source>
</evidence>
<dbReference type="NCBIfam" id="TIGR00152">
    <property type="entry name" value="dephospho-CoA kinase"/>
    <property type="match status" value="1"/>
</dbReference>
<dbReference type="GO" id="GO:0004140">
    <property type="term" value="F:dephospho-CoA kinase activity"/>
    <property type="evidence" value="ECO:0007669"/>
    <property type="project" value="UniProtKB-UniRule"/>
</dbReference>
<organism evidence="7 8">
    <name type="scientific">Candidatus Sedimenticola endophacoides</name>
    <dbReference type="NCBI Taxonomy" id="2548426"/>
    <lineage>
        <taxon>Bacteria</taxon>
        <taxon>Pseudomonadati</taxon>
        <taxon>Pseudomonadota</taxon>
        <taxon>Gammaproteobacteria</taxon>
        <taxon>Chromatiales</taxon>
        <taxon>Sedimenticolaceae</taxon>
        <taxon>Sedimenticola</taxon>
    </lineage>
</organism>
<accession>A0A657PR20</accession>
<evidence type="ECO:0000256" key="3">
    <source>
        <dbReference type="ARBA" id="ARBA00022840"/>
    </source>
</evidence>
<dbReference type="InterPro" id="IPR027417">
    <property type="entry name" value="P-loop_NTPase"/>
</dbReference>
<dbReference type="GO" id="GO:0005737">
    <property type="term" value="C:cytoplasm"/>
    <property type="evidence" value="ECO:0007669"/>
    <property type="project" value="UniProtKB-SubCell"/>
</dbReference>
<dbReference type="InterPro" id="IPR001977">
    <property type="entry name" value="Depp_CoAkinase"/>
</dbReference>
<evidence type="ECO:0000313" key="8">
    <source>
        <dbReference type="Proteomes" id="UP000250928"/>
    </source>
</evidence>
<keyword evidence="5 7" id="KW-0418">Kinase</keyword>
<comment type="subcellular location">
    <subcellularLocation>
        <location evidence="5">Cytoplasm</location>
    </subcellularLocation>
</comment>
<keyword evidence="3 5" id="KW-0067">ATP-binding</keyword>
<keyword evidence="4 5" id="KW-0173">Coenzyme A biosynthesis</keyword>
<comment type="pathway">
    <text evidence="5">Cofactor biosynthesis; coenzyme A biosynthesis; CoA from (R)-pantothenate: step 5/5.</text>
</comment>
<dbReference type="Pfam" id="PF01121">
    <property type="entry name" value="CoaE"/>
    <property type="match status" value="1"/>
</dbReference>
<dbReference type="EC" id="2.7.1.24" evidence="5 6"/>
<evidence type="ECO:0000256" key="4">
    <source>
        <dbReference type="ARBA" id="ARBA00022993"/>
    </source>
</evidence>
<dbReference type="UniPathway" id="UPA00241">
    <property type="reaction ID" value="UER00356"/>
</dbReference>
<comment type="function">
    <text evidence="5">Catalyzes the phosphorylation of the 3'-hydroxyl group of dephosphocoenzyme A to form coenzyme A.</text>
</comment>
<proteinExistence type="inferred from homology"/>
<dbReference type="CDD" id="cd02022">
    <property type="entry name" value="DPCK"/>
    <property type="match status" value="1"/>
</dbReference>
<dbReference type="PROSITE" id="PS51219">
    <property type="entry name" value="DPCK"/>
    <property type="match status" value="1"/>
</dbReference>
<keyword evidence="2 5" id="KW-0547">Nucleotide-binding</keyword>
<evidence type="ECO:0000256" key="6">
    <source>
        <dbReference type="NCBIfam" id="TIGR00152"/>
    </source>
</evidence>